<evidence type="ECO:0000256" key="2">
    <source>
        <dbReference type="ARBA" id="ARBA00022801"/>
    </source>
</evidence>
<dbReference type="SUPFAM" id="SSF51445">
    <property type="entry name" value="(Trans)glycosidases"/>
    <property type="match status" value="1"/>
</dbReference>
<dbReference type="InterPro" id="IPR036962">
    <property type="entry name" value="Glyco_hydro_3_N_sf"/>
</dbReference>
<dbReference type="InterPro" id="IPR017853">
    <property type="entry name" value="GH"/>
</dbReference>
<dbReference type="GO" id="GO:0005975">
    <property type="term" value="P:carbohydrate metabolic process"/>
    <property type="evidence" value="ECO:0007669"/>
    <property type="project" value="InterPro"/>
</dbReference>
<name>A0A1N6URL0_9FIRM</name>
<dbReference type="InterPro" id="IPR029058">
    <property type="entry name" value="AB_hydrolase_fold"/>
</dbReference>
<comment type="similarity">
    <text evidence="1">Belongs to the type-B carboxylesterase/lipase family.</text>
</comment>
<dbReference type="Pfam" id="PF00135">
    <property type="entry name" value="COesterase"/>
    <property type="match status" value="1"/>
</dbReference>
<proteinExistence type="inferred from homology"/>
<dbReference type="SUPFAM" id="SSF53474">
    <property type="entry name" value="alpha/beta-Hydrolases"/>
    <property type="match status" value="1"/>
</dbReference>
<dbReference type="InterPro" id="IPR019826">
    <property type="entry name" value="Carboxylesterase_B_AS"/>
</dbReference>
<dbReference type="InterPro" id="IPR002018">
    <property type="entry name" value="CarbesteraseB"/>
</dbReference>
<accession>A0A1N6URL0</accession>
<feature type="domain" description="Glycoside hydrolase family 3 N-terminal" evidence="4">
    <location>
        <begin position="22"/>
        <end position="266"/>
    </location>
</feature>
<dbReference type="STRING" id="56779.SAMN05421834_1075"/>
<gene>
    <name evidence="5" type="ORF">SAMN05421834_1075</name>
</gene>
<dbReference type="Gene3D" id="3.40.50.1820">
    <property type="entry name" value="alpha/beta hydrolase"/>
    <property type="match status" value="1"/>
</dbReference>
<dbReference type="PANTHER" id="PTHR11559">
    <property type="entry name" value="CARBOXYLESTERASE"/>
    <property type="match status" value="1"/>
</dbReference>
<dbReference type="PRINTS" id="PR00133">
    <property type="entry name" value="GLHYDRLASE3"/>
</dbReference>
<dbReference type="EMBL" id="FTNC01000007">
    <property type="protein sequence ID" value="SIQ68274.1"/>
    <property type="molecule type" value="Genomic_DNA"/>
</dbReference>
<protein>
    <submittedName>
        <fullName evidence="5">Carboxylesterase type B</fullName>
    </submittedName>
</protein>
<evidence type="ECO:0000313" key="5">
    <source>
        <dbReference type="EMBL" id="SIQ68274.1"/>
    </source>
</evidence>
<reference evidence="6" key="1">
    <citation type="submission" date="2017-01" db="EMBL/GenBank/DDBJ databases">
        <authorList>
            <person name="Varghese N."/>
            <person name="Submissions S."/>
        </authorList>
    </citation>
    <scope>NUCLEOTIDE SEQUENCE [LARGE SCALE GENOMIC DNA]</scope>
    <source>
        <strain evidence="6">ATCC 700103</strain>
    </source>
</reference>
<keyword evidence="2" id="KW-0378">Hydrolase</keyword>
<dbReference type="Proteomes" id="UP000185669">
    <property type="component" value="Unassembled WGS sequence"/>
</dbReference>
<sequence>MGCQTSIYDSGAKAGINVSAGSFSEWPKEAGLAATRDMDLIAEFARTMRSEWNSIGLRSMYGYMADLATEPRWFRIHETFTEDADLAADIMTTLIENLQGKEITNDSIVLTMKHFPGGGPQEGGGDAHYNFGKNQVYPADMFDYHVKPFKAAIDAGLTSVMPYYGMPVDQDYEPNDVGMSFSKGIITDLLRGELGFTGNVNSDTGIMTMTPWGVENKTIPERMEMSVKAGVDVLSGFNDNSVIIDLVENGKLSEERVNTSVKRLLTEQFELGLFENPYVDPDRASYLVGNRAYQRKAEEAQRKSIVMLENKDQILPIEQPSEAESWVVSPSLEDINQIMDEVGAENTILSIYFRQPFVIDKASGLRDAGALLATFGVRDAAVMNIITGNYIPQGKLPFASDTAGQNRWKSPQPVKSWSGVKKTTKWGDGAYQTPPSKPGESFYGTEFYYDDNYIPEFSENGLNLNIYTPAESPNVGLPVLYYIHGGGNNHGYNSKVEFEASKLAEKGIVVVEVQYRLGALGFLALEEAAAENEHGSTGNYAILDLIKGLEWVQDNINEFGGNPSEVTIAGQSAGAFNVTALLRSPLADGLYRAAIIQSGFDGLLTEPQKSRFMKYQTLDESIESGKKAIKEAFGKEMSLTELRELPVTAFVENKLDNGSDLLSSITNFTIDGYVFTEESIDLRKKGALDDIDIMIGGTSDEMTSLFGNPEGKMPVNNFEETIINQYGSKGLKAYNPESEKEAYKMNWRIMSDLAFQKYIISAKYAKENNENMNAYVYYFNHFPPGRNSDFYGAFHSSELWYSFYSLRNVEGQRNWTEKDHNLADEISSYFVNFIKTGNPNGADLANWNECSNKTGENFMHWHDGKSENALNTNYPLRDKVNKELVEKIYKINN</sequence>
<dbReference type="InterPro" id="IPR036881">
    <property type="entry name" value="Glyco_hydro_3_C_sf"/>
</dbReference>
<evidence type="ECO:0000313" key="6">
    <source>
        <dbReference type="Proteomes" id="UP000185669"/>
    </source>
</evidence>
<organism evidence="5 6">
    <name type="scientific">Halanaerobium kushneri</name>
    <dbReference type="NCBI Taxonomy" id="56779"/>
    <lineage>
        <taxon>Bacteria</taxon>
        <taxon>Bacillati</taxon>
        <taxon>Bacillota</taxon>
        <taxon>Clostridia</taxon>
        <taxon>Halanaerobiales</taxon>
        <taxon>Halanaerobiaceae</taxon>
        <taxon>Halanaerobium</taxon>
    </lineage>
</organism>
<dbReference type="InterPro" id="IPR050309">
    <property type="entry name" value="Type-B_Carboxylest/Lipase"/>
</dbReference>
<evidence type="ECO:0000259" key="3">
    <source>
        <dbReference type="Pfam" id="PF00135"/>
    </source>
</evidence>
<evidence type="ECO:0000256" key="1">
    <source>
        <dbReference type="ARBA" id="ARBA00005964"/>
    </source>
</evidence>
<keyword evidence="6" id="KW-1185">Reference proteome</keyword>
<dbReference type="OrthoDB" id="9775851at2"/>
<dbReference type="PROSITE" id="PS00122">
    <property type="entry name" value="CARBOXYLESTERASE_B_1"/>
    <property type="match status" value="1"/>
</dbReference>
<dbReference type="Gene3D" id="3.20.20.300">
    <property type="entry name" value="Glycoside hydrolase, family 3, N-terminal domain"/>
    <property type="match status" value="1"/>
</dbReference>
<feature type="domain" description="Carboxylesterase type B" evidence="3">
    <location>
        <begin position="396"/>
        <end position="866"/>
    </location>
</feature>
<dbReference type="GO" id="GO:0004553">
    <property type="term" value="F:hydrolase activity, hydrolyzing O-glycosyl compounds"/>
    <property type="evidence" value="ECO:0007669"/>
    <property type="project" value="InterPro"/>
</dbReference>
<dbReference type="AlphaFoldDB" id="A0A1N6URL0"/>
<dbReference type="InterPro" id="IPR001764">
    <property type="entry name" value="Glyco_hydro_3_N"/>
</dbReference>
<dbReference type="Pfam" id="PF00933">
    <property type="entry name" value="Glyco_hydro_3"/>
    <property type="match status" value="1"/>
</dbReference>
<evidence type="ECO:0000259" key="4">
    <source>
        <dbReference type="Pfam" id="PF00933"/>
    </source>
</evidence>
<dbReference type="SUPFAM" id="SSF52279">
    <property type="entry name" value="Beta-D-glucan exohydrolase, C-terminal domain"/>
    <property type="match status" value="1"/>
</dbReference>